<name>A0A2U3L087_9BACT</name>
<feature type="transmembrane region" description="Helical" evidence="1">
    <location>
        <begin position="66"/>
        <end position="86"/>
    </location>
</feature>
<sequence length="94" mass="10515">MPGWKTTKWRYKALAISLVANSIIAASVLVFGYFTAWLLIPGASAAFWICDVYFFGAGCKGWLENAAWVVGWVLNTILGWGVIWAVGRFSRRIR</sequence>
<organism evidence="2 3">
    <name type="scientific">Candidatus Sulfotelmatobacter kueseliae</name>
    <dbReference type="NCBI Taxonomy" id="2042962"/>
    <lineage>
        <taxon>Bacteria</taxon>
        <taxon>Pseudomonadati</taxon>
        <taxon>Acidobacteriota</taxon>
        <taxon>Terriglobia</taxon>
        <taxon>Terriglobales</taxon>
        <taxon>Candidatus Korobacteraceae</taxon>
        <taxon>Candidatus Sulfotelmatobacter</taxon>
    </lineage>
</organism>
<protein>
    <submittedName>
        <fullName evidence="2">Uncharacterized protein</fullName>
    </submittedName>
</protein>
<keyword evidence="1" id="KW-1133">Transmembrane helix</keyword>
<proteinExistence type="predicted"/>
<evidence type="ECO:0000313" key="3">
    <source>
        <dbReference type="Proteomes" id="UP000238701"/>
    </source>
</evidence>
<dbReference type="EMBL" id="OMOD01000154">
    <property type="protein sequence ID" value="SPF45331.1"/>
    <property type="molecule type" value="Genomic_DNA"/>
</dbReference>
<accession>A0A2U3L087</accession>
<evidence type="ECO:0000256" key="1">
    <source>
        <dbReference type="SAM" id="Phobius"/>
    </source>
</evidence>
<keyword evidence="1" id="KW-0812">Transmembrane</keyword>
<keyword evidence="1" id="KW-0472">Membrane</keyword>
<reference evidence="3" key="1">
    <citation type="submission" date="2018-02" db="EMBL/GenBank/DDBJ databases">
        <authorList>
            <person name="Hausmann B."/>
        </authorList>
    </citation>
    <scope>NUCLEOTIDE SEQUENCE [LARGE SCALE GENOMIC DNA]</scope>
    <source>
        <strain evidence="3">Peat soil MAG SbA1</strain>
    </source>
</reference>
<dbReference type="AlphaFoldDB" id="A0A2U3L087"/>
<dbReference type="Proteomes" id="UP000238701">
    <property type="component" value="Unassembled WGS sequence"/>
</dbReference>
<gene>
    <name evidence="2" type="ORF">SBA1_590014</name>
</gene>
<feature type="transmembrane region" description="Helical" evidence="1">
    <location>
        <begin position="12"/>
        <end position="34"/>
    </location>
</feature>
<evidence type="ECO:0000313" key="2">
    <source>
        <dbReference type="EMBL" id="SPF45331.1"/>
    </source>
</evidence>